<dbReference type="Proteomes" id="UP000606974">
    <property type="component" value="Unassembled WGS sequence"/>
</dbReference>
<evidence type="ECO:0008006" key="5">
    <source>
        <dbReference type="Google" id="ProtNLM"/>
    </source>
</evidence>
<name>A0A8H7A6W4_9EURO</name>
<dbReference type="Gene3D" id="1.25.40.10">
    <property type="entry name" value="Tetratricopeptide repeat domain"/>
    <property type="match status" value="1"/>
</dbReference>
<reference evidence="3" key="1">
    <citation type="submission" date="2020-02" db="EMBL/GenBank/DDBJ databases">
        <authorList>
            <person name="Palmer J.M."/>
        </authorList>
    </citation>
    <scope>NUCLEOTIDE SEQUENCE</scope>
    <source>
        <strain evidence="3">EPUS1.4</strain>
        <tissue evidence="3">Thallus</tissue>
    </source>
</reference>
<dbReference type="SUPFAM" id="SSF48452">
    <property type="entry name" value="TPR-like"/>
    <property type="match status" value="1"/>
</dbReference>
<keyword evidence="1" id="KW-0677">Repeat</keyword>
<dbReference type="OrthoDB" id="5986190at2759"/>
<dbReference type="PANTHER" id="PTHR45641:SF19">
    <property type="entry name" value="NEPHROCYSTIN-3"/>
    <property type="match status" value="1"/>
</dbReference>
<protein>
    <recommendedName>
        <fullName evidence="5">Kinesin light chain</fullName>
    </recommendedName>
</protein>
<gene>
    <name evidence="3" type="ORF">GJ744_005684</name>
</gene>
<evidence type="ECO:0000313" key="3">
    <source>
        <dbReference type="EMBL" id="KAF7502469.1"/>
    </source>
</evidence>
<proteinExistence type="predicted"/>
<evidence type="ECO:0000256" key="2">
    <source>
        <dbReference type="ARBA" id="ARBA00022803"/>
    </source>
</evidence>
<organism evidence="3 4">
    <name type="scientific">Endocarpon pusillum</name>
    <dbReference type="NCBI Taxonomy" id="364733"/>
    <lineage>
        <taxon>Eukaryota</taxon>
        <taxon>Fungi</taxon>
        <taxon>Dikarya</taxon>
        <taxon>Ascomycota</taxon>
        <taxon>Pezizomycotina</taxon>
        <taxon>Eurotiomycetes</taxon>
        <taxon>Chaetothyriomycetidae</taxon>
        <taxon>Verrucariales</taxon>
        <taxon>Verrucariaceae</taxon>
        <taxon>Endocarpon</taxon>
    </lineage>
</organism>
<comment type="caution">
    <text evidence="3">The sequence shown here is derived from an EMBL/GenBank/DDBJ whole genome shotgun (WGS) entry which is preliminary data.</text>
</comment>
<dbReference type="PANTHER" id="PTHR45641">
    <property type="entry name" value="TETRATRICOPEPTIDE REPEAT PROTEIN (AFU_ORTHOLOGUE AFUA_6G03870)"/>
    <property type="match status" value="1"/>
</dbReference>
<evidence type="ECO:0000256" key="1">
    <source>
        <dbReference type="ARBA" id="ARBA00022737"/>
    </source>
</evidence>
<dbReference type="Pfam" id="PF13374">
    <property type="entry name" value="TPR_10"/>
    <property type="match status" value="1"/>
</dbReference>
<evidence type="ECO:0000313" key="4">
    <source>
        <dbReference type="Proteomes" id="UP000606974"/>
    </source>
</evidence>
<keyword evidence="4" id="KW-1185">Reference proteome</keyword>
<accession>A0A8H7A6W4</accession>
<sequence length="137" mass="15081">MVYQANGQVKEAVSLLEQMIKIEEQTLAEDHPDRLASQHELARAYKANGQVKEAVSLLEQVVKIREQTLAEDHPDRLASQHELARAYKANGQVKEAVSLLEQVVNPRADTGRGSSGLTSVTATISYNLLGSWLLLCT</sequence>
<dbReference type="InterPro" id="IPR011990">
    <property type="entry name" value="TPR-like_helical_dom_sf"/>
</dbReference>
<dbReference type="Pfam" id="PF13424">
    <property type="entry name" value="TPR_12"/>
    <property type="match status" value="1"/>
</dbReference>
<keyword evidence="2" id="KW-0802">TPR repeat</keyword>
<dbReference type="AlphaFoldDB" id="A0A8H7A6W4"/>
<dbReference type="EMBL" id="JAACFV010000249">
    <property type="protein sequence ID" value="KAF7502469.1"/>
    <property type="molecule type" value="Genomic_DNA"/>
</dbReference>